<reference evidence="2 3" key="1">
    <citation type="submission" date="2019-07" db="EMBL/GenBank/DDBJ databases">
        <title>De Novo Assembly of kiwifruit Actinidia rufa.</title>
        <authorList>
            <person name="Sugita-Konishi S."/>
            <person name="Sato K."/>
            <person name="Mori E."/>
            <person name="Abe Y."/>
            <person name="Kisaki G."/>
            <person name="Hamano K."/>
            <person name="Suezawa K."/>
            <person name="Otani M."/>
            <person name="Fukuda T."/>
            <person name="Manabe T."/>
            <person name="Gomi K."/>
            <person name="Tabuchi M."/>
            <person name="Akimitsu K."/>
            <person name="Kataoka I."/>
        </authorList>
    </citation>
    <scope>NUCLEOTIDE SEQUENCE [LARGE SCALE GENOMIC DNA]</scope>
    <source>
        <strain evidence="3">cv. Fuchu</strain>
    </source>
</reference>
<feature type="compositionally biased region" description="Pro residues" evidence="1">
    <location>
        <begin position="37"/>
        <end position="50"/>
    </location>
</feature>
<feature type="compositionally biased region" description="Polar residues" evidence="1">
    <location>
        <begin position="211"/>
        <end position="231"/>
    </location>
</feature>
<feature type="region of interest" description="Disordered" evidence="1">
    <location>
        <begin position="104"/>
        <end position="123"/>
    </location>
</feature>
<keyword evidence="3" id="KW-1185">Reference proteome</keyword>
<evidence type="ECO:0008006" key="4">
    <source>
        <dbReference type="Google" id="ProtNLM"/>
    </source>
</evidence>
<name>A0A7J0GN38_9ERIC</name>
<gene>
    <name evidence="2" type="ORF">Acr_23g0006220</name>
</gene>
<evidence type="ECO:0000313" key="2">
    <source>
        <dbReference type="EMBL" id="GFZ12237.1"/>
    </source>
</evidence>
<organism evidence="2 3">
    <name type="scientific">Actinidia rufa</name>
    <dbReference type="NCBI Taxonomy" id="165716"/>
    <lineage>
        <taxon>Eukaryota</taxon>
        <taxon>Viridiplantae</taxon>
        <taxon>Streptophyta</taxon>
        <taxon>Embryophyta</taxon>
        <taxon>Tracheophyta</taxon>
        <taxon>Spermatophyta</taxon>
        <taxon>Magnoliopsida</taxon>
        <taxon>eudicotyledons</taxon>
        <taxon>Gunneridae</taxon>
        <taxon>Pentapetalae</taxon>
        <taxon>asterids</taxon>
        <taxon>Ericales</taxon>
        <taxon>Actinidiaceae</taxon>
        <taxon>Actinidia</taxon>
    </lineage>
</organism>
<proteinExistence type="predicted"/>
<accession>A0A7J0GN38</accession>
<feature type="compositionally biased region" description="Low complexity" evidence="1">
    <location>
        <begin position="105"/>
        <end position="123"/>
    </location>
</feature>
<evidence type="ECO:0000256" key="1">
    <source>
        <dbReference type="SAM" id="MobiDB-lite"/>
    </source>
</evidence>
<dbReference type="OrthoDB" id="774308at2759"/>
<feature type="region of interest" description="Disordered" evidence="1">
    <location>
        <begin position="205"/>
        <end position="231"/>
    </location>
</feature>
<dbReference type="EMBL" id="BJWL01000023">
    <property type="protein sequence ID" value="GFZ12237.1"/>
    <property type="molecule type" value="Genomic_DNA"/>
</dbReference>
<protein>
    <recommendedName>
        <fullName evidence="4">Octicosapeptide/Phox/Bem1p family protein</fullName>
    </recommendedName>
</protein>
<evidence type="ECO:0000313" key="3">
    <source>
        <dbReference type="Proteomes" id="UP000585474"/>
    </source>
</evidence>
<dbReference type="Proteomes" id="UP000585474">
    <property type="component" value="Unassembled WGS sequence"/>
</dbReference>
<feature type="region of interest" description="Disordered" evidence="1">
    <location>
        <begin position="27"/>
        <end position="50"/>
    </location>
</feature>
<comment type="caution">
    <text evidence="2">The sequence shown here is derived from an EMBL/GenBank/DDBJ whole genome shotgun (WGS) entry which is preliminary data.</text>
</comment>
<sequence length="414" mass="45213">MPSCASCAATGDTSSPAPRQVPLLCRWQHPHGGGGPPLLPPLPHPPQRPPVRPQVLASFPEACQTLLPLIAYLEVDAHADLEARNEFLGSEKLVKHVQEVHQTLPDSPLMDKSSSSPPSMSNLPPIKIRVEDGHMVGLDERFSHITVQNQDDGVVLLVAPPPLPTVIMAANTVSGGGASSAATVSEDENDSSVVSATSLSKHTAFQEPSHVVTSESRAPTIPNDNKATISNPNSQIQMQQYHDSSYMLLPTQIHHHHHQFVQASKQSYIHHHPATAQAPISSYYPTYAPSQQQFHHHQIEQQYPMPPTLPPKTAAAMATPNLLHVNSNQFQQQHMGVPQMHHDSSQSIVANYGFEYPHQTHDHQVYYAQHPVAAPMALQYQTMTPATVVMLSQASAQLPADNTNQQIRSTSQLL</sequence>
<dbReference type="AlphaFoldDB" id="A0A7J0GN38"/>